<reference evidence="10 11" key="1">
    <citation type="submission" date="2024-10" db="EMBL/GenBank/DDBJ databases">
        <title>The Natural Products Discovery Center: Release of the First 8490 Sequenced Strains for Exploring Actinobacteria Biosynthetic Diversity.</title>
        <authorList>
            <person name="Kalkreuter E."/>
            <person name="Kautsar S.A."/>
            <person name="Yang D."/>
            <person name="Bader C.D."/>
            <person name="Teijaro C.N."/>
            <person name="Fluegel L."/>
            <person name="Davis C.M."/>
            <person name="Simpson J.R."/>
            <person name="Lauterbach L."/>
            <person name="Steele A.D."/>
            <person name="Gui C."/>
            <person name="Meng S."/>
            <person name="Li G."/>
            <person name="Viehrig K."/>
            <person name="Ye F."/>
            <person name="Su P."/>
            <person name="Kiefer A.F."/>
            <person name="Nichols A."/>
            <person name="Cepeda A.J."/>
            <person name="Yan W."/>
            <person name="Fan B."/>
            <person name="Jiang Y."/>
            <person name="Adhikari A."/>
            <person name="Zheng C.-J."/>
            <person name="Schuster L."/>
            <person name="Cowan T.M."/>
            <person name="Smanski M.J."/>
            <person name="Chevrette M.G."/>
            <person name="De Carvalho L.P.S."/>
            <person name="Shen B."/>
        </authorList>
    </citation>
    <scope>NUCLEOTIDE SEQUENCE [LARGE SCALE GENOMIC DNA]</scope>
    <source>
        <strain evidence="10 11">NPDC049503</strain>
    </source>
</reference>
<comment type="subunit">
    <text evidence="7">Part of the 30S ribosomal subunit. Contacts protein S5. The interaction surface between S4 and S5 is involved in control of translational fidelity.</text>
</comment>
<feature type="domain" description="RNA-binding S4" evidence="8">
    <location>
        <begin position="98"/>
        <end position="160"/>
    </location>
</feature>
<dbReference type="PROSITE" id="PS50889">
    <property type="entry name" value="S4"/>
    <property type="match status" value="1"/>
</dbReference>
<dbReference type="InterPro" id="IPR036986">
    <property type="entry name" value="S4_RNA-bd_sf"/>
</dbReference>
<dbReference type="EMBL" id="JBITMB010000003">
    <property type="protein sequence ID" value="MFI7440998.1"/>
    <property type="molecule type" value="Genomic_DNA"/>
</dbReference>
<dbReference type="SMART" id="SM01390">
    <property type="entry name" value="Ribosomal_S4"/>
    <property type="match status" value="1"/>
</dbReference>
<comment type="similarity">
    <text evidence="1 7">Belongs to the universal ribosomal protein uS4 family.</text>
</comment>
<dbReference type="RefSeq" id="WP_101783559.1">
    <property type="nucleotide sequence ID" value="NZ_JBITMB010000003.1"/>
</dbReference>
<comment type="caution">
    <text evidence="10">The sequence shown here is derived from an EMBL/GenBank/DDBJ whole genome shotgun (WGS) entry which is preliminary data.</text>
</comment>
<evidence type="ECO:0000256" key="3">
    <source>
        <dbReference type="ARBA" id="ARBA00022884"/>
    </source>
</evidence>
<evidence type="ECO:0000259" key="9">
    <source>
        <dbReference type="SMART" id="SM01390"/>
    </source>
</evidence>
<gene>
    <name evidence="7 10" type="primary">rpsD</name>
    <name evidence="10" type="ORF">ACIBP5_13680</name>
</gene>
<name>A0ABW8A3H8_9ACTN</name>
<comment type="function">
    <text evidence="7">One of the primary rRNA binding proteins, it binds directly to 16S rRNA where it nucleates assembly of the body of the 30S subunit.</text>
</comment>
<dbReference type="InterPro" id="IPR005709">
    <property type="entry name" value="Ribosomal_uS4_bac-type"/>
</dbReference>
<feature type="domain" description="Small ribosomal subunit protein uS4 N-terminal" evidence="9">
    <location>
        <begin position="3"/>
        <end position="97"/>
    </location>
</feature>
<accession>A0ABW8A3H8</accession>
<keyword evidence="2 7" id="KW-0699">rRNA-binding</keyword>
<proteinExistence type="inferred from homology"/>
<dbReference type="CDD" id="cd00165">
    <property type="entry name" value="S4"/>
    <property type="match status" value="1"/>
</dbReference>
<evidence type="ECO:0000313" key="11">
    <source>
        <dbReference type="Proteomes" id="UP001612928"/>
    </source>
</evidence>
<evidence type="ECO:0000256" key="5">
    <source>
        <dbReference type="ARBA" id="ARBA00023274"/>
    </source>
</evidence>
<evidence type="ECO:0000313" key="10">
    <source>
        <dbReference type="EMBL" id="MFI7440998.1"/>
    </source>
</evidence>
<keyword evidence="5 7" id="KW-0687">Ribonucleoprotein</keyword>
<dbReference type="Proteomes" id="UP001612928">
    <property type="component" value="Unassembled WGS sequence"/>
</dbReference>
<organism evidence="10 11">
    <name type="scientific">Nonomuraea indica</name>
    <dbReference type="NCBI Taxonomy" id="1581193"/>
    <lineage>
        <taxon>Bacteria</taxon>
        <taxon>Bacillati</taxon>
        <taxon>Actinomycetota</taxon>
        <taxon>Actinomycetes</taxon>
        <taxon>Streptosporangiales</taxon>
        <taxon>Streptosporangiaceae</taxon>
        <taxon>Nonomuraea</taxon>
    </lineage>
</organism>
<dbReference type="PANTHER" id="PTHR11831:SF4">
    <property type="entry name" value="SMALL RIBOSOMAL SUBUNIT PROTEIN US4M"/>
    <property type="match status" value="1"/>
</dbReference>
<evidence type="ECO:0000256" key="4">
    <source>
        <dbReference type="ARBA" id="ARBA00022980"/>
    </source>
</evidence>
<protein>
    <recommendedName>
        <fullName evidence="6 7">Small ribosomal subunit protein uS4</fullName>
    </recommendedName>
</protein>
<dbReference type="Gene3D" id="3.10.290.10">
    <property type="entry name" value="RNA-binding S4 domain"/>
    <property type="match status" value="1"/>
</dbReference>
<dbReference type="NCBIfam" id="TIGR01017">
    <property type="entry name" value="rpsD_bact"/>
    <property type="match status" value="1"/>
</dbReference>
<evidence type="ECO:0000256" key="2">
    <source>
        <dbReference type="ARBA" id="ARBA00022730"/>
    </source>
</evidence>
<dbReference type="NCBIfam" id="NF003717">
    <property type="entry name" value="PRK05327.1"/>
    <property type="match status" value="1"/>
</dbReference>
<comment type="function">
    <text evidence="7">With S5 and S12 plays an important role in translational accuracy.</text>
</comment>
<dbReference type="SUPFAM" id="SSF55174">
    <property type="entry name" value="Alpha-L RNA-binding motif"/>
    <property type="match status" value="1"/>
</dbReference>
<dbReference type="Gene3D" id="1.10.1050.10">
    <property type="entry name" value="Ribosomal Protein S4 Delta 41, Chain A, domain 1"/>
    <property type="match status" value="1"/>
</dbReference>
<dbReference type="InterPro" id="IPR002942">
    <property type="entry name" value="S4_RNA-bd"/>
</dbReference>
<keyword evidence="4 7" id="KW-0689">Ribosomal protein</keyword>
<dbReference type="PANTHER" id="PTHR11831">
    <property type="entry name" value="30S 40S RIBOSOMAL PROTEIN"/>
    <property type="match status" value="1"/>
</dbReference>
<dbReference type="InterPro" id="IPR022801">
    <property type="entry name" value="Ribosomal_uS4"/>
</dbReference>
<dbReference type="Pfam" id="PF01479">
    <property type="entry name" value="S4"/>
    <property type="match status" value="1"/>
</dbReference>
<dbReference type="GO" id="GO:0005840">
    <property type="term" value="C:ribosome"/>
    <property type="evidence" value="ECO:0007669"/>
    <property type="project" value="UniProtKB-KW"/>
</dbReference>
<evidence type="ECO:0000256" key="1">
    <source>
        <dbReference type="ARBA" id="ARBA00007465"/>
    </source>
</evidence>
<dbReference type="InterPro" id="IPR001912">
    <property type="entry name" value="Ribosomal_uS4_N"/>
</dbReference>
<dbReference type="SMART" id="SM00363">
    <property type="entry name" value="S4"/>
    <property type="match status" value="1"/>
</dbReference>
<dbReference type="HAMAP" id="MF_01306_B">
    <property type="entry name" value="Ribosomal_uS4_B"/>
    <property type="match status" value="1"/>
</dbReference>
<keyword evidence="3 7" id="KW-0694">RNA-binding</keyword>
<evidence type="ECO:0000256" key="6">
    <source>
        <dbReference type="ARBA" id="ARBA00035254"/>
    </source>
</evidence>
<evidence type="ECO:0000259" key="8">
    <source>
        <dbReference type="SMART" id="SM00363"/>
    </source>
</evidence>
<dbReference type="Pfam" id="PF00163">
    <property type="entry name" value="Ribosomal_S4"/>
    <property type="match status" value="1"/>
</dbReference>
<keyword evidence="11" id="KW-1185">Reference proteome</keyword>
<sequence>MARYTGADCKLCRREKTKLFLKGSKCESAKCPIEIRPYPPGEHGRGRPKETEYQLQLREKQKTRRIYGVLEKQFRNYYEEAAGKSGKSGEVLLQILESRLDNVVYRAGFAQSRDAARQQVRHGHITVNGKKVDIPSYRVREHDIIEVRESKRNLMPYEVARATAGERTVPAWLGVVPDKLRILVHQLPVRQQIDTQVQEQLIVEYYSK</sequence>
<evidence type="ECO:0000256" key="7">
    <source>
        <dbReference type="HAMAP-Rule" id="MF_01306"/>
    </source>
</evidence>